<dbReference type="EMBL" id="CP002833">
    <property type="protein sequence ID" value="AFI68118.1"/>
    <property type="molecule type" value="Genomic_DNA"/>
</dbReference>
<dbReference type="AlphaFoldDB" id="A0A0H3HUZ3"/>
<organism evidence="1 2">
    <name type="scientific">Burkholderia pseudomallei (strain 1026b)</name>
    <dbReference type="NCBI Taxonomy" id="884204"/>
    <lineage>
        <taxon>Bacteria</taxon>
        <taxon>Pseudomonadati</taxon>
        <taxon>Pseudomonadota</taxon>
        <taxon>Betaproteobacteria</taxon>
        <taxon>Burkholderiales</taxon>
        <taxon>Burkholderiaceae</taxon>
        <taxon>Burkholderia</taxon>
        <taxon>pseudomallei group</taxon>
    </lineage>
</organism>
<accession>A0A0H3HUZ3</accession>
<dbReference type="KEGG" id="bpz:BP1026B_I3548"/>
<protein>
    <submittedName>
        <fullName evidence="1">Uncharacterized protein</fullName>
    </submittedName>
</protein>
<reference evidence="1 2" key="1">
    <citation type="journal article" date="2012" name="PLoS ONE">
        <title>Evolution of Burkholderia pseudomallei in recurrent melioidosis.</title>
        <authorList>
            <person name="Hayden H.S."/>
            <person name="Lim R."/>
            <person name="Brittnacher M.J."/>
            <person name="Sims E.H."/>
            <person name="Ramage E.R."/>
            <person name="Fong C."/>
            <person name="Wu Z."/>
            <person name="Crist E."/>
            <person name="Chang J."/>
            <person name="Zhou Y."/>
            <person name="Radey M."/>
            <person name="Rohmer L."/>
            <person name="Haugen E."/>
            <person name="Gillett W."/>
            <person name="Wuthiekanun V."/>
            <person name="Peacock S.J."/>
            <person name="Kaul R."/>
            <person name="Miller S.I."/>
            <person name="Manoil C."/>
            <person name="Jacobs M.A."/>
        </authorList>
    </citation>
    <scope>NUCLEOTIDE SEQUENCE [LARGE SCALE GENOMIC DNA]</scope>
    <source>
        <strain evidence="1 2">1026b</strain>
    </source>
</reference>
<evidence type="ECO:0000313" key="1">
    <source>
        <dbReference type="EMBL" id="AFI68118.1"/>
    </source>
</evidence>
<name>A0A0H3HUZ3_BURP2</name>
<proteinExistence type="predicted"/>
<sequence>MQLGDHGRDFLTTYFFGLGLQLHDLRLDFRVLRHFNSLYHDPPGIPSLDTKVLLRNQNCYEIHQNYFV</sequence>
<gene>
    <name evidence="1" type="ordered locus">BP1026B_I3548</name>
</gene>
<dbReference type="Proteomes" id="UP000010087">
    <property type="component" value="Chromosome 1"/>
</dbReference>
<evidence type="ECO:0000313" key="2">
    <source>
        <dbReference type="Proteomes" id="UP000010087"/>
    </source>
</evidence>